<evidence type="ECO:0000313" key="2">
    <source>
        <dbReference type="Proteomes" id="UP001162992"/>
    </source>
</evidence>
<keyword evidence="2" id="KW-1185">Reference proteome</keyword>
<evidence type="ECO:0000313" key="1">
    <source>
        <dbReference type="EMBL" id="KAJ7514285.1"/>
    </source>
</evidence>
<dbReference type="EMBL" id="CM055114">
    <property type="protein sequence ID" value="KAJ7514285.1"/>
    <property type="molecule type" value="Genomic_DNA"/>
</dbReference>
<name>A0ACC2A9P6_DIPCM</name>
<protein>
    <submittedName>
        <fullName evidence="1">Uncharacterized protein</fullName>
    </submittedName>
</protein>
<reference evidence="2" key="1">
    <citation type="journal article" date="2024" name="Proc. Natl. Acad. Sci. U.S.A.">
        <title>Extraordinary preservation of gene collinearity over three hundred million years revealed in homosporous lycophytes.</title>
        <authorList>
            <person name="Li C."/>
            <person name="Wickell D."/>
            <person name="Kuo L.Y."/>
            <person name="Chen X."/>
            <person name="Nie B."/>
            <person name="Liao X."/>
            <person name="Peng D."/>
            <person name="Ji J."/>
            <person name="Jenkins J."/>
            <person name="Williams M."/>
            <person name="Shu S."/>
            <person name="Plott C."/>
            <person name="Barry K."/>
            <person name="Rajasekar S."/>
            <person name="Grimwood J."/>
            <person name="Han X."/>
            <person name="Sun S."/>
            <person name="Hou Z."/>
            <person name="He W."/>
            <person name="Dai G."/>
            <person name="Sun C."/>
            <person name="Schmutz J."/>
            <person name="Leebens-Mack J.H."/>
            <person name="Li F.W."/>
            <person name="Wang L."/>
        </authorList>
    </citation>
    <scope>NUCLEOTIDE SEQUENCE [LARGE SCALE GENOMIC DNA]</scope>
    <source>
        <strain evidence="2">cv. PW_Plant_1</strain>
    </source>
</reference>
<accession>A0ACC2A9P6</accession>
<organism evidence="1 2">
    <name type="scientific">Diphasiastrum complanatum</name>
    <name type="common">Issler's clubmoss</name>
    <name type="synonym">Lycopodium complanatum</name>
    <dbReference type="NCBI Taxonomy" id="34168"/>
    <lineage>
        <taxon>Eukaryota</taxon>
        <taxon>Viridiplantae</taxon>
        <taxon>Streptophyta</taxon>
        <taxon>Embryophyta</taxon>
        <taxon>Tracheophyta</taxon>
        <taxon>Lycopodiopsida</taxon>
        <taxon>Lycopodiales</taxon>
        <taxon>Lycopodiaceae</taxon>
        <taxon>Lycopodioideae</taxon>
        <taxon>Diphasiastrum</taxon>
    </lineage>
</organism>
<gene>
    <name evidence="1" type="ORF">O6H91_23G037000</name>
</gene>
<comment type="caution">
    <text evidence="1">The sequence shown here is derived from an EMBL/GenBank/DDBJ whole genome shotgun (WGS) entry which is preliminary data.</text>
</comment>
<proteinExistence type="predicted"/>
<sequence>MLLLPLPPAANRSYGNAAAAALSLSSSASSYVQCHAALLMHAPTTPQQYQLRRGSFQILAAMPARDRKLEFGKHKGKLLGTLPQNYLRWMAKSLKKTGAAFWADLAEEVLQDPHYQDRLEWEKLEQTLLKGGREGPAGGSPSQESLMRAFGWDLDNRSAWSKVKFSRLGTSEGGRIPRVPGAGISRESSSKLDAPAHVDQTPLKSRDFRALPLCSKSSKEAEAVTLEEDMVMSRRRMRRNRAVSSDRAESKTEQKPALFPGRRALVHKISKARTFELLISVSFYDTMAFSITASNVETTIV</sequence>
<dbReference type="Proteomes" id="UP001162992">
    <property type="component" value="Chromosome 23"/>
</dbReference>